<dbReference type="GO" id="GO:0055085">
    <property type="term" value="P:transmembrane transport"/>
    <property type="evidence" value="ECO:0007669"/>
    <property type="project" value="InterPro"/>
</dbReference>
<organism evidence="9 10">
    <name type="scientific">Pseudanabaena frigida</name>
    <dbReference type="NCBI Taxonomy" id="945775"/>
    <lineage>
        <taxon>Bacteria</taxon>
        <taxon>Bacillati</taxon>
        <taxon>Cyanobacteriota</taxon>
        <taxon>Cyanophyceae</taxon>
        <taxon>Pseudanabaenales</taxon>
        <taxon>Pseudanabaenaceae</taxon>
        <taxon>Pseudanabaena</taxon>
    </lineage>
</organism>
<dbReference type="InterPro" id="IPR050366">
    <property type="entry name" value="BP-dependent_transpt_permease"/>
</dbReference>
<dbReference type="PROSITE" id="PS50928">
    <property type="entry name" value="ABC_TM1"/>
    <property type="match status" value="1"/>
</dbReference>
<protein>
    <submittedName>
        <fullName evidence="9">Peptide ABC transporter permease</fullName>
    </submittedName>
</protein>
<reference evidence="9 10" key="2">
    <citation type="submission" date="2018-06" db="EMBL/GenBank/DDBJ databases">
        <title>Metagenomic assembly of (sub)arctic Cyanobacteria and their associated microbiome from non-axenic cultures.</title>
        <authorList>
            <person name="Baurain D."/>
        </authorList>
    </citation>
    <scope>NUCLEOTIDE SEQUENCE [LARGE SCALE GENOMIC DNA]</scope>
    <source>
        <strain evidence="9">ULC066bin1</strain>
    </source>
</reference>
<dbReference type="SUPFAM" id="SSF161098">
    <property type="entry name" value="MetI-like"/>
    <property type="match status" value="1"/>
</dbReference>
<evidence type="ECO:0000256" key="4">
    <source>
        <dbReference type="ARBA" id="ARBA00022692"/>
    </source>
</evidence>
<evidence type="ECO:0000256" key="1">
    <source>
        <dbReference type="ARBA" id="ARBA00004651"/>
    </source>
</evidence>
<proteinExistence type="inferred from homology"/>
<name>A0A2W4YBA4_9CYAN</name>
<evidence type="ECO:0000256" key="2">
    <source>
        <dbReference type="ARBA" id="ARBA00022448"/>
    </source>
</evidence>
<evidence type="ECO:0000259" key="8">
    <source>
        <dbReference type="PROSITE" id="PS50928"/>
    </source>
</evidence>
<evidence type="ECO:0000256" key="7">
    <source>
        <dbReference type="RuleBase" id="RU363032"/>
    </source>
</evidence>
<keyword evidence="5 7" id="KW-1133">Transmembrane helix</keyword>
<feature type="domain" description="ABC transmembrane type-1" evidence="8">
    <location>
        <begin position="80"/>
        <end position="272"/>
    </location>
</feature>
<dbReference type="GO" id="GO:0005886">
    <property type="term" value="C:plasma membrane"/>
    <property type="evidence" value="ECO:0007669"/>
    <property type="project" value="UniProtKB-SubCell"/>
</dbReference>
<comment type="similarity">
    <text evidence="7">Belongs to the binding-protein-dependent transport system permease family.</text>
</comment>
<dbReference type="InterPro" id="IPR000515">
    <property type="entry name" value="MetI-like"/>
</dbReference>
<keyword evidence="4 7" id="KW-0812">Transmembrane</keyword>
<keyword evidence="2 7" id="KW-0813">Transport</keyword>
<dbReference type="EMBL" id="QBML01000003">
    <property type="protein sequence ID" value="PZO44105.1"/>
    <property type="molecule type" value="Genomic_DNA"/>
</dbReference>
<dbReference type="Pfam" id="PF00528">
    <property type="entry name" value="BPD_transp_1"/>
    <property type="match status" value="1"/>
</dbReference>
<feature type="transmembrane region" description="Helical" evidence="7">
    <location>
        <begin position="250"/>
        <end position="272"/>
    </location>
</feature>
<accession>A0A2W4YBA4</accession>
<sequence length="285" mass="30543">MSKSPVFMKSVSQKLMSIGIVISVAFLLMAIASPLLQAVGLLADPNEFLSYPIHEPPSAQHWFGTDLQGHDVFSRTIAGAGVAWQVTIASTAISLLIGVPLGMLSGYKGGWLDRILVFLMDALYTLPSLLLSLTIAFVVGAGVWNAAIALSVAYIPQYFRVIRNQTVSTKTEVYIEAAQAIGADTKTILIKYLAPNVIQSLPVIFTLNAADAILTLAGLGFLGLGIPEDVPEWGHDLKQALDALSTGENIWWTTIFPGLAITLMTIGLSLVGEGLTQRFSSKKEQ</sequence>
<comment type="caution">
    <text evidence="9">The sequence shown here is derived from an EMBL/GenBank/DDBJ whole genome shotgun (WGS) entry which is preliminary data.</text>
</comment>
<dbReference type="PANTHER" id="PTHR43386">
    <property type="entry name" value="OLIGOPEPTIDE TRANSPORT SYSTEM PERMEASE PROTEIN APPC"/>
    <property type="match status" value="1"/>
</dbReference>
<evidence type="ECO:0000313" key="9">
    <source>
        <dbReference type="EMBL" id="PZO44105.1"/>
    </source>
</evidence>
<gene>
    <name evidence="9" type="ORF">DCF19_02540</name>
</gene>
<evidence type="ECO:0000256" key="5">
    <source>
        <dbReference type="ARBA" id="ARBA00022989"/>
    </source>
</evidence>
<dbReference type="AlphaFoldDB" id="A0A2W4YBA4"/>
<keyword evidence="6 7" id="KW-0472">Membrane</keyword>
<reference evidence="9 10" key="1">
    <citation type="submission" date="2018-04" db="EMBL/GenBank/DDBJ databases">
        <authorList>
            <person name="Go L.Y."/>
            <person name="Mitchell J.A."/>
        </authorList>
    </citation>
    <scope>NUCLEOTIDE SEQUENCE [LARGE SCALE GENOMIC DNA]</scope>
    <source>
        <strain evidence="9">ULC066bin1</strain>
    </source>
</reference>
<comment type="subcellular location">
    <subcellularLocation>
        <location evidence="1 7">Cell membrane</location>
        <topology evidence="1 7">Multi-pass membrane protein</topology>
    </subcellularLocation>
</comment>
<dbReference type="PANTHER" id="PTHR43386:SF1">
    <property type="entry name" value="D,D-DIPEPTIDE TRANSPORT SYSTEM PERMEASE PROTEIN DDPC-RELATED"/>
    <property type="match status" value="1"/>
</dbReference>
<dbReference type="Proteomes" id="UP000249467">
    <property type="component" value="Unassembled WGS sequence"/>
</dbReference>
<evidence type="ECO:0000313" key="10">
    <source>
        <dbReference type="Proteomes" id="UP000249467"/>
    </source>
</evidence>
<dbReference type="InterPro" id="IPR035906">
    <property type="entry name" value="MetI-like_sf"/>
</dbReference>
<feature type="transmembrane region" description="Helical" evidence="7">
    <location>
        <begin position="135"/>
        <end position="155"/>
    </location>
</feature>
<feature type="transmembrane region" description="Helical" evidence="7">
    <location>
        <begin position="82"/>
        <end position="104"/>
    </location>
</feature>
<keyword evidence="3" id="KW-1003">Cell membrane</keyword>
<dbReference type="CDD" id="cd06261">
    <property type="entry name" value="TM_PBP2"/>
    <property type="match status" value="1"/>
</dbReference>
<dbReference type="Gene3D" id="1.10.3720.10">
    <property type="entry name" value="MetI-like"/>
    <property type="match status" value="1"/>
</dbReference>
<evidence type="ECO:0000256" key="3">
    <source>
        <dbReference type="ARBA" id="ARBA00022475"/>
    </source>
</evidence>
<evidence type="ECO:0000256" key="6">
    <source>
        <dbReference type="ARBA" id="ARBA00023136"/>
    </source>
</evidence>
<feature type="transmembrane region" description="Helical" evidence="7">
    <location>
        <begin position="201"/>
        <end position="226"/>
    </location>
</feature>